<sequence length="58" mass="6593">MPEHRRTTWEPTRRAARRLLHGSAQPPGSWTPGDDAEARQSRPANPASRISSLYERKV</sequence>
<dbReference type="EMBL" id="MU001686">
    <property type="protein sequence ID" value="KAF2455664.1"/>
    <property type="molecule type" value="Genomic_DNA"/>
</dbReference>
<evidence type="ECO:0000313" key="2">
    <source>
        <dbReference type="EMBL" id="KAF2455664.1"/>
    </source>
</evidence>
<protein>
    <submittedName>
        <fullName evidence="2">Uncharacterized protein</fullName>
    </submittedName>
</protein>
<gene>
    <name evidence="2" type="ORF">BDY21DRAFT_349993</name>
</gene>
<dbReference type="AlphaFoldDB" id="A0A6A6NVY3"/>
<dbReference type="Proteomes" id="UP000799766">
    <property type="component" value="Unassembled WGS sequence"/>
</dbReference>
<proteinExistence type="predicted"/>
<name>A0A6A6NVY3_9PEZI</name>
<evidence type="ECO:0000256" key="1">
    <source>
        <dbReference type="SAM" id="MobiDB-lite"/>
    </source>
</evidence>
<feature type="region of interest" description="Disordered" evidence="1">
    <location>
        <begin position="18"/>
        <end position="58"/>
    </location>
</feature>
<accession>A0A6A6NVY3</accession>
<organism evidence="2 3">
    <name type="scientific">Lineolata rhizophorae</name>
    <dbReference type="NCBI Taxonomy" id="578093"/>
    <lineage>
        <taxon>Eukaryota</taxon>
        <taxon>Fungi</taxon>
        <taxon>Dikarya</taxon>
        <taxon>Ascomycota</taxon>
        <taxon>Pezizomycotina</taxon>
        <taxon>Dothideomycetes</taxon>
        <taxon>Dothideomycetes incertae sedis</taxon>
        <taxon>Lineolatales</taxon>
        <taxon>Lineolataceae</taxon>
        <taxon>Lineolata</taxon>
    </lineage>
</organism>
<keyword evidence="3" id="KW-1185">Reference proteome</keyword>
<evidence type="ECO:0000313" key="3">
    <source>
        <dbReference type="Proteomes" id="UP000799766"/>
    </source>
</evidence>
<reference evidence="2" key="1">
    <citation type="journal article" date="2020" name="Stud. Mycol.">
        <title>101 Dothideomycetes genomes: a test case for predicting lifestyles and emergence of pathogens.</title>
        <authorList>
            <person name="Haridas S."/>
            <person name="Albert R."/>
            <person name="Binder M."/>
            <person name="Bloem J."/>
            <person name="Labutti K."/>
            <person name="Salamov A."/>
            <person name="Andreopoulos B."/>
            <person name="Baker S."/>
            <person name="Barry K."/>
            <person name="Bills G."/>
            <person name="Bluhm B."/>
            <person name="Cannon C."/>
            <person name="Castanera R."/>
            <person name="Culley D."/>
            <person name="Daum C."/>
            <person name="Ezra D."/>
            <person name="Gonzalez J."/>
            <person name="Henrissat B."/>
            <person name="Kuo A."/>
            <person name="Liang C."/>
            <person name="Lipzen A."/>
            <person name="Lutzoni F."/>
            <person name="Magnuson J."/>
            <person name="Mondo S."/>
            <person name="Nolan M."/>
            <person name="Ohm R."/>
            <person name="Pangilinan J."/>
            <person name="Park H.-J."/>
            <person name="Ramirez L."/>
            <person name="Alfaro M."/>
            <person name="Sun H."/>
            <person name="Tritt A."/>
            <person name="Yoshinaga Y."/>
            <person name="Zwiers L.-H."/>
            <person name="Turgeon B."/>
            <person name="Goodwin S."/>
            <person name="Spatafora J."/>
            <person name="Crous P."/>
            <person name="Grigoriev I."/>
        </authorList>
    </citation>
    <scope>NUCLEOTIDE SEQUENCE</scope>
    <source>
        <strain evidence="2">ATCC 16933</strain>
    </source>
</reference>